<feature type="region of interest" description="Disordered" evidence="1">
    <location>
        <begin position="669"/>
        <end position="697"/>
    </location>
</feature>
<dbReference type="Proteomes" id="UP001341281">
    <property type="component" value="Chromosome 10"/>
</dbReference>
<feature type="compositionally biased region" description="Polar residues" evidence="1">
    <location>
        <begin position="801"/>
        <end position="815"/>
    </location>
</feature>
<dbReference type="InterPro" id="IPR043128">
    <property type="entry name" value="Rev_trsase/Diguanyl_cyclase"/>
</dbReference>
<dbReference type="FunFam" id="3.30.420.10:FF:000032">
    <property type="entry name" value="Retrovirus-related Pol polyprotein from transposon 297-like Protein"/>
    <property type="match status" value="1"/>
</dbReference>
<dbReference type="InterPro" id="IPR043502">
    <property type="entry name" value="DNA/RNA_pol_sf"/>
</dbReference>
<feature type="domain" description="Integrase catalytic" evidence="2">
    <location>
        <begin position="448"/>
        <end position="614"/>
    </location>
</feature>
<dbReference type="PROSITE" id="PS50994">
    <property type="entry name" value="INTEGRASE"/>
    <property type="match status" value="1"/>
</dbReference>
<dbReference type="Pfam" id="PF00665">
    <property type="entry name" value="rve"/>
    <property type="match status" value="1"/>
</dbReference>
<dbReference type="Gene3D" id="3.30.420.10">
    <property type="entry name" value="Ribonuclease H-like superfamily/Ribonuclease H"/>
    <property type="match status" value="2"/>
</dbReference>
<gene>
    <name evidence="3" type="ORF">U9M48_042958</name>
</gene>
<dbReference type="GO" id="GO:0003676">
    <property type="term" value="F:nucleic acid binding"/>
    <property type="evidence" value="ECO:0007669"/>
    <property type="project" value="InterPro"/>
</dbReference>
<keyword evidence="4" id="KW-1185">Reference proteome</keyword>
<evidence type="ECO:0000256" key="1">
    <source>
        <dbReference type="SAM" id="MobiDB-lite"/>
    </source>
</evidence>
<protein>
    <recommendedName>
        <fullName evidence="2">Integrase catalytic domain-containing protein</fullName>
    </recommendedName>
</protein>
<dbReference type="Pfam" id="PF17921">
    <property type="entry name" value="Integrase_H2C2"/>
    <property type="match status" value="2"/>
</dbReference>
<dbReference type="EMBL" id="CP144754">
    <property type="protein sequence ID" value="WVZ97418.1"/>
    <property type="molecule type" value="Genomic_DNA"/>
</dbReference>
<dbReference type="Gene3D" id="3.30.70.270">
    <property type="match status" value="1"/>
</dbReference>
<evidence type="ECO:0000259" key="2">
    <source>
        <dbReference type="PROSITE" id="PS50994"/>
    </source>
</evidence>
<dbReference type="Pfam" id="PF17919">
    <property type="entry name" value="RT_RNaseH_2"/>
    <property type="match status" value="1"/>
</dbReference>
<proteinExistence type="predicted"/>
<dbReference type="InterPro" id="IPR012337">
    <property type="entry name" value="RNaseH-like_sf"/>
</dbReference>
<dbReference type="SUPFAM" id="SSF56672">
    <property type="entry name" value="DNA/RNA polymerases"/>
    <property type="match status" value="1"/>
</dbReference>
<dbReference type="Gene3D" id="1.10.340.70">
    <property type="match status" value="2"/>
</dbReference>
<evidence type="ECO:0000313" key="4">
    <source>
        <dbReference type="Proteomes" id="UP001341281"/>
    </source>
</evidence>
<accession>A0AAQ3UTX4</accession>
<reference evidence="3 4" key="1">
    <citation type="submission" date="2024-02" db="EMBL/GenBank/DDBJ databases">
        <title>High-quality chromosome-scale genome assembly of Pensacola bahiagrass (Paspalum notatum Flugge var. saurae).</title>
        <authorList>
            <person name="Vega J.M."/>
            <person name="Podio M."/>
            <person name="Orjuela J."/>
            <person name="Siena L.A."/>
            <person name="Pessino S.C."/>
            <person name="Combes M.C."/>
            <person name="Mariac C."/>
            <person name="Albertini E."/>
            <person name="Pupilli F."/>
            <person name="Ortiz J.P.A."/>
            <person name="Leblanc O."/>
        </authorList>
    </citation>
    <scope>NUCLEOTIDE SEQUENCE [LARGE SCALE GENOMIC DNA]</scope>
    <source>
        <strain evidence="3">R1</strain>
        <tissue evidence="3">Leaf</tissue>
    </source>
</reference>
<dbReference type="PANTHER" id="PTHR47266">
    <property type="entry name" value="ENDONUCLEASE-RELATED"/>
    <property type="match status" value="1"/>
</dbReference>
<name>A0AAQ3UTX4_PASNO</name>
<dbReference type="AlphaFoldDB" id="A0AAQ3UTX4"/>
<dbReference type="CDD" id="cd01647">
    <property type="entry name" value="RT_LTR"/>
    <property type="match status" value="1"/>
</dbReference>
<dbReference type="InterPro" id="IPR001584">
    <property type="entry name" value="Integrase_cat-core"/>
</dbReference>
<sequence length="850" mass="99342">MEAKPTEGIRVVCEYPDVFPEELPVMSFGLTNAPAYFMNLMNKVFMEYLDKFVVVFIDDILIYSKTEEEHEEHLRILRRFIECFSGIAKPMTSLLEKGVPFIWTKERQAAFDELKKRLTTPRCLLYRDLTKSFTVYCDASKEEPTLEQEIRNHQKTDEKIQEIREQIKLGKAPHFREDEQGTVWYKNWICVPDVDSIKKLILSEAHNTAYSIHLGSTKMYHDMKERFWWYGMKRAVAEYVAIPEWKWEEISMDFIVGLPRTQKGYNSIWVVVDRLTKVAHFIPVNTTYSGARDKKGVENSVADHLSRMKFEETSPFPIDDYMRDDQLLKVTIAQPWYANLVNYIVAGYVPEGADKRKLAHDSRFYLWDDPYLYKLCADGLLRRCILACEAPQVLDRCHASSYGGHYGAYRTHAKIWQSGFYWPTMYEDGKEFMRRCPRCQRLGNINPRDAMPLTSNLQVDVFDVWGIDFMGPFPKNGDKEYILIAVDYVSKWVEAPCPAADSRHSIKMFWETIFPRFRVPRVIISDGGAHFIDKRFRKCLADLGVDHRVATSYHPQTSGQAETSNKQIKNILQKIVKAMGKEWVSKLPDALWAYRTAYKTPIGMTPYQMVYGKTCHLPVELEFKSHWAVKRWNMDLQSAGLRRQIQLAELEEWREKAYRMVRTKQTARKATSVRGLRRQEGQRAAPLPDVTHTPPVAEGGLLHTRCREDYTLSQILCRAMRELRRRPCPFISVQTVHEYAPEDVADDPRRAARLLHGFDPTLQTHSGRRYESFNDLVDTALDMENHLRVANEDQKRKRRTNSAPASSSQKQRANYQQPQRFFQQLRFVVRPNQPGWIHRAPQQQQQYPSY</sequence>
<dbReference type="SUPFAM" id="SSF53098">
    <property type="entry name" value="Ribonuclease H-like"/>
    <property type="match status" value="2"/>
</dbReference>
<organism evidence="3 4">
    <name type="scientific">Paspalum notatum var. saurae</name>
    <dbReference type="NCBI Taxonomy" id="547442"/>
    <lineage>
        <taxon>Eukaryota</taxon>
        <taxon>Viridiplantae</taxon>
        <taxon>Streptophyta</taxon>
        <taxon>Embryophyta</taxon>
        <taxon>Tracheophyta</taxon>
        <taxon>Spermatophyta</taxon>
        <taxon>Magnoliopsida</taxon>
        <taxon>Liliopsida</taxon>
        <taxon>Poales</taxon>
        <taxon>Poaceae</taxon>
        <taxon>PACMAD clade</taxon>
        <taxon>Panicoideae</taxon>
        <taxon>Andropogonodae</taxon>
        <taxon>Paspaleae</taxon>
        <taxon>Paspalinae</taxon>
        <taxon>Paspalum</taxon>
    </lineage>
</organism>
<dbReference type="InterPro" id="IPR041577">
    <property type="entry name" value="RT_RNaseH_2"/>
</dbReference>
<feature type="region of interest" description="Disordered" evidence="1">
    <location>
        <begin position="789"/>
        <end position="816"/>
    </location>
</feature>
<dbReference type="GO" id="GO:0015074">
    <property type="term" value="P:DNA integration"/>
    <property type="evidence" value="ECO:0007669"/>
    <property type="project" value="InterPro"/>
</dbReference>
<evidence type="ECO:0000313" key="3">
    <source>
        <dbReference type="EMBL" id="WVZ97418.1"/>
    </source>
</evidence>
<dbReference type="InterPro" id="IPR052160">
    <property type="entry name" value="Gypsy_RT_Integrase-like"/>
</dbReference>
<dbReference type="InterPro" id="IPR041588">
    <property type="entry name" value="Integrase_H2C2"/>
</dbReference>
<dbReference type="InterPro" id="IPR036397">
    <property type="entry name" value="RNaseH_sf"/>
</dbReference>
<dbReference type="Pfam" id="PF00078">
    <property type="entry name" value="RVT_1"/>
    <property type="match status" value="1"/>
</dbReference>
<dbReference type="InterPro" id="IPR000477">
    <property type="entry name" value="RT_dom"/>
</dbReference>